<comment type="caution">
    <text evidence="2">The sequence shown here is derived from an EMBL/GenBank/DDBJ whole genome shotgun (WGS) entry which is preliminary data.</text>
</comment>
<dbReference type="Proteomes" id="UP001501169">
    <property type="component" value="Unassembled WGS sequence"/>
</dbReference>
<evidence type="ECO:0008006" key="4">
    <source>
        <dbReference type="Google" id="ProtNLM"/>
    </source>
</evidence>
<feature type="chain" id="PRO_5046530918" description="Alpha/beta hydrolase" evidence="1">
    <location>
        <begin position="22"/>
        <end position="221"/>
    </location>
</feature>
<evidence type="ECO:0000313" key="3">
    <source>
        <dbReference type="Proteomes" id="UP001501169"/>
    </source>
</evidence>
<protein>
    <recommendedName>
        <fullName evidence="4">Alpha/beta hydrolase</fullName>
    </recommendedName>
</protein>
<feature type="signal peptide" evidence="1">
    <location>
        <begin position="1"/>
        <end position="21"/>
    </location>
</feature>
<dbReference type="RefSeq" id="WP_134054608.1">
    <property type="nucleotide sequence ID" value="NZ_BAAAEO010000001.1"/>
</dbReference>
<reference evidence="2 3" key="1">
    <citation type="journal article" date="2019" name="Int. J. Syst. Evol. Microbiol.">
        <title>The Global Catalogue of Microorganisms (GCM) 10K type strain sequencing project: providing services to taxonomists for standard genome sequencing and annotation.</title>
        <authorList>
            <consortium name="The Broad Institute Genomics Platform"/>
            <consortium name="The Broad Institute Genome Sequencing Center for Infectious Disease"/>
            <person name="Wu L."/>
            <person name="Ma J."/>
        </authorList>
    </citation>
    <scope>NUCLEOTIDE SEQUENCE [LARGE SCALE GENOMIC DNA]</scope>
    <source>
        <strain evidence="2 3">JCM 14331</strain>
    </source>
</reference>
<keyword evidence="1" id="KW-0732">Signal</keyword>
<gene>
    <name evidence="2" type="ORF">GCM10009098_06410</name>
</gene>
<dbReference type="Gene3D" id="3.40.50.1820">
    <property type="entry name" value="alpha/beta hydrolase"/>
    <property type="match status" value="1"/>
</dbReference>
<keyword evidence="3" id="KW-1185">Reference proteome</keyword>
<accession>A0ABN1DEW0</accession>
<sequence length="221" mass="24102">MGKYVRYICALLLTVFMTAHADTIYTEVPDTPEPTKIYLFYLHGRIIENSGPRPTDPRFGLYDYPAILETLSSRGALVISAQRPAKTDINAYAGIVVSQVEKLIERGVSPGNIVVVGFSKGGAIATRVSSFLRRPHVRFVLLAACPGGSAAPQISLTGQVLSVYEESDTLAGSCKPLADQSEQLRSFKELKISTGKLHGAFYMPHPVWVEPLLDWVHGVAN</sequence>
<evidence type="ECO:0000313" key="2">
    <source>
        <dbReference type="EMBL" id="GAA0541516.1"/>
    </source>
</evidence>
<evidence type="ECO:0000256" key="1">
    <source>
        <dbReference type="SAM" id="SignalP"/>
    </source>
</evidence>
<organism evidence="2 3">
    <name type="scientific">Rheinheimera aquimaris</name>
    <dbReference type="NCBI Taxonomy" id="412437"/>
    <lineage>
        <taxon>Bacteria</taxon>
        <taxon>Pseudomonadati</taxon>
        <taxon>Pseudomonadota</taxon>
        <taxon>Gammaproteobacteria</taxon>
        <taxon>Chromatiales</taxon>
        <taxon>Chromatiaceae</taxon>
        <taxon>Rheinheimera</taxon>
    </lineage>
</organism>
<name>A0ABN1DEW0_9GAMM</name>
<proteinExistence type="predicted"/>
<dbReference type="EMBL" id="BAAAEO010000001">
    <property type="protein sequence ID" value="GAA0541516.1"/>
    <property type="molecule type" value="Genomic_DNA"/>
</dbReference>
<dbReference type="SUPFAM" id="SSF53474">
    <property type="entry name" value="alpha/beta-Hydrolases"/>
    <property type="match status" value="1"/>
</dbReference>
<dbReference type="InterPro" id="IPR029058">
    <property type="entry name" value="AB_hydrolase_fold"/>
</dbReference>